<organism evidence="2 3">
    <name type="scientific">Cymbomonas tetramitiformis</name>
    <dbReference type="NCBI Taxonomy" id="36881"/>
    <lineage>
        <taxon>Eukaryota</taxon>
        <taxon>Viridiplantae</taxon>
        <taxon>Chlorophyta</taxon>
        <taxon>Pyramimonadophyceae</taxon>
        <taxon>Pyramimonadales</taxon>
        <taxon>Pyramimonadaceae</taxon>
        <taxon>Cymbomonas</taxon>
    </lineage>
</organism>
<feature type="region of interest" description="Disordered" evidence="1">
    <location>
        <begin position="1"/>
        <end position="336"/>
    </location>
</feature>
<dbReference type="EMBL" id="LGRX02002453">
    <property type="protein sequence ID" value="KAK3284199.1"/>
    <property type="molecule type" value="Genomic_DNA"/>
</dbReference>
<accession>A0AAE0GTM6</accession>
<feature type="compositionally biased region" description="Polar residues" evidence="1">
    <location>
        <begin position="25"/>
        <end position="38"/>
    </location>
</feature>
<gene>
    <name evidence="2" type="ORF">CYMTET_8140</name>
</gene>
<feature type="compositionally biased region" description="Polar residues" evidence="1">
    <location>
        <begin position="362"/>
        <end position="371"/>
    </location>
</feature>
<feature type="compositionally biased region" description="Basic and acidic residues" evidence="1">
    <location>
        <begin position="1"/>
        <end position="18"/>
    </location>
</feature>
<proteinExistence type="predicted"/>
<reference evidence="2 3" key="1">
    <citation type="journal article" date="2015" name="Genome Biol. Evol.">
        <title>Comparative Genomics of a Bacterivorous Green Alga Reveals Evolutionary Causalities and Consequences of Phago-Mixotrophic Mode of Nutrition.</title>
        <authorList>
            <person name="Burns J.A."/>
            <person name="Paasch A."/>
            <person name="Narechania A."/>
            <person name="Kim E."/>
        </authorList>
    </citation>
    <scope>NUCLEOTIDE SEQUENCE [LARGE SCALE GENOMIC DNA]</scope>
    <source>
        <strain evidence="2 3">PLY_AMNH</strain>
    </source>
</reference>
<evidence type="ECO:0000256" key="1">
    <source>
        <dbReference type="SAM" id="MobiDB-lite"/>
    </source>
</evidence>
<dbReference type="Proteomes" id="UP001190700">
    <property type="component" value="Unassembled WGS sequence"/>
</dbReference>
<sequence length="582" mass="61152">MALSVREKLEKEMRDRLAARKTGSPAASATPQRSQPSTPRVDPLAPRPQTAETHSQRAHNDPSEGSSTLSSTFSDHESQSESPRRLSDSNGRDPLSETRTPVPRPPSAQHTTTAPSSSAQVHHSQFQRSSTVQDRLPPPLSGPAESTVTVVPDAPVMETLSNPVSSRPAGPAGRKAPTLRTSKVDQARKSSTSSPSSHGEPTVVSALTPKKPQTLAEQLQAAVKPSQNPITACSHDHPGNSEEVTTVSTGRPPPADRNTHALPSAVYVPGLGAPSSSSSPRSSLTSPKPPMLEPLLAAGKGPSNSSSPRRAEPATSSAEASGAALGSPQGSAPQVEPVPSARMVEVLTGGAEQAPPAGQASDGFTPQQQHPGATMQYPAWATQRTPGYYYATPMQQFAPVPFNGASMVSPAAQYLASYTSSVREQGLVPGATPLWQHNTPHSSHSPPTAEEMAHMTPQVAPLAALHPPDIWMPPSLPAVFAGAGCESHFSKLQMVSGALAVCVFLLIRGCLPLGYRCRLMGTRVPLPAQMLQDRLAKEESARIYAQHLANERAALLDVEKRSAEAAVLGAVHVEVPLQRLAA</sequence>
<feature type="compositionally biased region" description="Low complexity" evidence="1">
    <location>
        <begin position="63"/>
        <end position="73"/>
    </location>
</feature>
<feature type="region of interest" description="Disordered" evidence="1">
    <location>
        <begin position="352"/>
        <end position="373"/>
    </location>
</feature>
<feature type="compositionally biased region" description="Low complexity" evidence="1">
    <location>
        <begin position="313"/>
        <end position="328"/>
    </location>
</feature>
<feature type="compositionally biased region" description="Basic and acidic residues" evidence="1">
    <location>
        <begin position="74"/>
        <end position="96"/>
    </location>
</feature>
<dbReference type="AlphaFoldDB" id="A0AAE0GTM6"/>
<comment type="caution">
    <text evidence="2">The sequence shown here is derived from an EMBL/GenBank/DDBJ whole genome shotgun (WGS) entry which is preliminary data.</text>
</comment>
<name>A0AAE0GTM6_9CHLO</name>
<evidence type="ECO:0000313" key="2">
    <source>
        <dbReference type="EMBL" id="KAK3284199.1"/>
    </source>
</evidence>
<feature type="compositionally biased region" description="Polar residues" evidence="1">
    <location>
        <begin position="108"/>
        <end position="133"/>
    </location>
</feature>
<keyword evidence="3" id="KW-1185">Reference proteome</keyword>
<protein>
    <submittedName>
        <fullName evidence="2">Uncharacterized protein</fullName>
    </submittedName>
</protein>
<feature type="compositionally biased region" description="Low complexity" evidence="1">
    <location>
        <begin position="274"/>
        <end position="286"/>
    </location>
</feature>
<evidence type="ECO:0000313" key="3">
    <source>
        <dbReference type="Proteomes" id="UP001190700"/>
    </source>
</evidence>